<evidence type="ECO:0000256" key="2">
    <source>
        <dbReference type="ARBA" id="ARBA00023043"/>
    </source>
</evidence>
<dbReference type="AlphaFoldDB" id="A0A6G1IZ41"/>
<dbReference type="PROSITE" id="PS00108">
    <property type="entry name" value="PROTEIN_KINASE_ST"/>
    <property type="match status" value="1"/>
</dbReference>
<evidence type="ECO:0000256" key="1">
    <source>
        <dbReference type="ARBA" id="ARBA00022737"/>
    </source>
</evidence>
<dbReference type="PROSITE" id="PS50011">
    <property type="entry name" value="PROTEIN_KINASE_DOM"/>
    <property type="match status" value="1"/>
</dbReference>
<evidence type="ECO:0000313" key="6">
    <source>
        <dbReference type="EMBL" id="KAF2683536.1"/>
    </source>
</evidence>
<keyword evidence="1" id="KW-0677">Repeat</keyword>
<dbReference type="Gene3D" id="1.25.40.20">
    <property type="entry name" value="Ankyrin repeat-containing domain"/>
    <property type="match status" value="3"/>
</dbReference>
<dbReference type="PANTHER" id="PTHR24198:SF165">
    <property type="entry name" value="ANKYRIN REPEAT-CONTAINING PROTEIN-RELATED"/>
    <property type="match status" value="1"/>
</dbReference>
<evidence type="ECO:0000256" key="3">
    <source>
        <dbReference type="PROSITE-ProRule" id="PRU00023"/>
    </source>
</evidence>
<evidence type="ECO:0000256" key="4">
    <source>
        <dbReference type="SAM" id="MobiDB-lite"/>
    </source>
</evidence>
<dbReference type="PROSITE" id="PS50297">
    <property type="entry name" value="ANK_REP_REGION"/>
    <property type="match status" value="1"/>
</dbReference>
<reference evidence="6" key="1">
    <citation type="journal article" date="2020" name="Stud. Mycol.">
        <title>101 Dothideomycetes genomes: a test case for predicting lifestyles and emergence of pathogens.</title>
        <authorList>
            <person name="Haridas S."/>
            <person name="Albert R."/>
            <person name="Binder M."/>
            <person name="Bloem J."/>
            <person name="Labutti K."/>
            <person name="Salamov A."/>
            <person name="Andreopoulos B."/>
            <person name="Baker S."/>
            <person name="Barry K."/>
            <person name="Bills G."/>
            <person name="Bluhm B."/>
            <person name="Cannon C."/>
            <person name="Castanera R."/>
            <person name="Culley D."/>
            <person name="Daum C."/>
            <person name="Ezra D."/>
            <person name="Gonzalez J."/>
            <person name="Henrissat B."/>
            <person name="Kuo A."/>
            <person name="Liang C."/>
            <person name="Lipzen A."/>
            <person name="Lutzoni F."/>
            <person name="Magnuson J."/>
            <person name="Mondo S."/>
            <person name="Nolan M."/>
            <person name="Ohm R."/>
            <person name="Pangilinan J."/>
            <person name="Park H.-J."/>
            <person name="Ramirez L."/>
            <person name="Alfaro M."/>
            <person name="Sun H."/>
            <person name="Tritt A."/>
            <person name="Yoshinaga Y."/>
            <person name="Zwiers L.-H."/>
            <person name="Turgeon B."/>
            <person name="Goodwin S."/>
            <person name="Spatafora J."/>
            <person name="Crous P."/>
            <person name="Grigoriev I."/>
        </authorList>
    </citation>
    <scope>NUCLEOTIDE SEQUENCE</scope>
    <source>
        <strain evidence="6">CBS 122367</strain>
    </source>
</reference>
<dbReference type="InterPro" id="IPR000719">
    <property type="entry name" value="Prot_kinase_dom"/>
</dbReference>
<feature type="compositionally biased region" description="Acidic residues" evidence="4">
    <location>
        <begin position="512"/>
        <end position="527"/>
    </location>
</feature>
<dbReference type="EMBL" id="MU005584">
    <property type="protein sequence ID" value="KAF2683536.1"/>
    <property type="molecule type" value="Genomic_DNA"/>
</dbReference>
<dbReference type="SMART" id="SM00220">
    <property type="entry name" value="S_TKc"/>
    <property type="match status" value="1"/>
</dbReference>
<feature type="domain" description="Protein kinase" evidence="5">
    <location>
        <begin position="43"/>
        <end position="387"/>
    </location>
</feature>
<dbReference type="SUPFAM" id="SSF56112">
    <property type="entry name" value="Protein kinase-like (PK-like)"/>
    <property type="match status" value="1"/>
</dbReference>
<dbReference type="GO" id="GO:0005524">
    <property type="term" value="F:ATP binding"/>
    <property type="evidence" value="ECO:0007669"/>
    <property type="project" value="InterPro"/>
</dbReference>
<dbReference type="Gene3D" id="1.10.510.10">
    <property type="entry name" value="Transferase(Phosphotransferase) domain 1"/>
    <property type="match status" value="1"/>
</dbReference>
<keyword evidence="2 3" id="KW-0040">ANK repeat</keyword>
<dbReference type="OrthoDB" id="626167at2759"/>
<dbReference type="SUPFAM" id="SSF48403">
    <property type="entry name" value="Ankyrin repeat"/>
    <property type="match status" value="2"/>
</dbReference>
<evidence type="ECO:0000259" key="5">
    <source>
        <dbReference type="PROSITE" id="PS50011"/>
    </source>
</evidence>
<dbReference type="Pfam" id="PF00069">
    <property type="entry name" value="Pkinase"/>
    <property type="match status" value="1"/>
</dbReference>
<feature type="region of interest" description="Disordered" evidence="4">
    <location>
        <begin position="498"/>
        <end position="534"/>
    </location>
</feature>
<sequence length="1138" mass="124867">MSLLPSKTPPGWSLSTEDPETSATLAAFLTATNRMKKFEPEQLESIEQLSHGSTFQARVCKDLESGTLVVVKALRTETTSSQKTSSVPASVVQEMLISIWPPFLSQPNITQTLGFQRYLEHGDRETITLVLEYAELGSLDAYFRDRNSDSPWSCAQMRALALDVASGLECLHRCSVLHGDVKPDNILLFQRTCSAKAAPYMAKLVDFGNAIVDDEYTKRFRDADSAPIYCGTDWWIPPKVIDLCANGGFRALALCDVFSFALVLWSIYKGSVFYDPSWKGPGESDRIYLGKAKISDFTAKFESFAKESRRRLPDQDVDVLREAFYKCSRLVAEQEAALDADQVRETTGRETDLETVPSQLELMTEVKSILEANVDLRTSSQPTHWYQFNMGEAHLDKNDNIPWTTQAKYYKNLLRDVHDDTVSRYKKGVKYLELAACASIGFGCKKSIDATLDHLHSANCLSDITAQMTIPRLFQAHGKEPLEPEDLVSGEEDLMDIEDEEDQDSGSLSNDEMSDGGGDDDDNEDSQSESGPGHSTFEFSKFLLCYFGGTGLAPERYYCWHIRKVHDMLASLEADEPFIIGNETIQGLKDPRLPKIALARLAAGEGLEIRPSGEDSSERDSLHHRAARAGENHILEQLLKEGADPNDSGRFERPVLVDACRRGNRLAIDLLLEAGAKANIPGRGGDLPLHWLWMFKEEDADTVCSLLISKGEADINATKDQFGLSNESYNHLQIFGTALHAAIAARSLAAVRVLTEHGADINLRPYEDSETPIELAARLHMAEIVKFLGSRGAKLTNDVNGGWALHSVAYHVNPLQRWMIHGSDFEKAAARVVRVLVDLATQQNLALGMKDEEGLTAFDVAICEHGEDAYVLAAFLQHGFSLDESSLDLAITSCSFDEENASKVDLVLRDWRDIPANGSSALKVAIEVGALAAIRLLENKFGAKIFDCRDKSEETPVHWAVKAGITSTVDYLIDGKTSLSGLDTQGVPPIGLALLLRRTEIFKMLFAGGANLIVAGGPRDGSSILAFAVSIKHPSSVAMIGFLLSGDLEEGEPLRFPQLHEQAILDARNTAIGNTLLHDAALAADIGAVESIIRAGANPQALNNAGRTAAQEAQREMAISSGVRSQDLAEIAQLLWTE</sequence>
<gene>
    <name evidence="6" type="ORF">K458DRAFT_432316</name>
</gene>
<accession>A0A6G1IZ41</accession>
<dbReference type="PANTHER" id="PTHR24198">
    <property type="entry name" value="ANKYRIN REPEAT AND PROTEIN KINASE DOMAIN-CONTAINING PROTEIN"/>
    <property type="match status" value="1"/>
</dbReference>
<dbReference type="GO" id="GO:0004672">
    <property type="term" value="F:protein kinase activity"/>
    <property type="evidence" value="ECO:0007669"/>
    <property type="project" value="InterPro"/>
</dbReference>
<dbReference type="InterPro" id="IPR036770">
    <property type="entry name" value="Ankyrin_rpt-contain_sf"/>
</dbReference>
<feature type="repeat" description="ANK" evidence="3">
    <location>
        <begin position="1072"/>
        <end position="1104"/>
    </location>
</feature>
<dbReference type="SMART" id="SM00248">
    <property type="entry name" value="ANK"/>
    <property type="match status" value="10"/>
</dbReference>
<dbReference type="InterPro" id="IPR008271">
    <property type="entry name" value="Ser/Thr_kinase_AS"/>
</dbReference>
<dbReference type="Proteomes" id="UP000799291">
    <property type="component" value="Unassembled WGS sequence"/>
</dbReference>
<dbReference type="CDD" id="cd00180">
    <property type="entry name" value="PKc"/>
    <property type="match status" value="1"/>
</dbReference>
<dbReference type="PROSITE" id="PS50088">
    <property type="entry name" value="ANK_REPEAT"/>
    <property type="match status" value="3"/>
</dbReference>
<name>A0A6G1IZ41_9PLEO</name>
<organism evidence="6 7">
    <name type="scientific">Lentithecium fluviatile CBS 122367</name>
    <dbReference type="NCBI Taxonomy" id="1168545"/>
    <lineage>
        <taxon>Eukaryota</taxon>
        <taxon>Fungi</taxon>
        <taxon>Dikarya</taxon>
        <taxon>Ascomycota</taxon>
        <taxon>Pezizomycotina</taxon>
        <taxon>Dothideomycetes</taxon>
        <taxon>Pleosporomycetidae</taxon>
        <taxon>Pleosporales</taxon>
        <taxon>Massarineae</taxon>
        <taxon>Lentitheciaceae</taxon>
        <taxon>Lentithecium</taxon>
    </lineage>
</organism>
<dbReference type="InterPro" id="IPR011009">
    <property type="entry name" value="Kinase-like_dom_sf"/>
</dbReference>
<feature type="repeat" description="ANK" evidence="3">
    <location>
        <begin position="737"/>
        <end position="766"/>
    </location>
</feature>
<keyword evidence="7" id="KW-1185">Reference proteome</keyword>
<evidence type="ECO:0000313" key="7">
    <source>
        <dbReference type="Proteomes" id="UP000799291"/>
    </source>
</evidence>
<dbReference type="InterPro" id="IPR002110">
    <property type="entry name" value="Ankyrin_rpt"/>
</dbReference>
<proteinExistence type="predicted"/>
<protein>
    <submittedName>
        <fullName evidence="6">Ankyrin</fullName>
    </submittedName>
</protein>
<dbReference type="Pfam" id="PF12796">
    <property type="entry name" value="Ank_2"/>
    <property type="match status" value="2"/>
</dbReference>
<feature type="repeat" description="ANK" evidence="3">
    <location>
        <begin position="618"/>
        <end position="650"/>
    </location>
</feature>